<protein>
    <submittedName>
        <fullName evidence="7">Putative Co/Zn/Cd efflux system membrane fusion protein</fullName>
    </submittedName>
</protein>
<organism evidence="7 8">
    <name type="scientific">Fimbriiglobus ruber</name>
    <dbReference type="NCBI Taxonomy" id="1908690"/>
    <lineage>
        <taxon>Bacteria</taxon>
        <taxon>Pseudomonadati</taxon>
        <taxon>Planctomycetota</taxon>
        <taxon>Planctomycetia</taxon>
        <taxon>Gemmatales</taxon>
        <taxon>Gemmataceae</taxon>
        <taxon>Fimbriiglobus</taxon>
    </lineage>
</organism>
<evidence type="ECO:0000313" key="7">
    <source>
        <dbReference type="EMBL" id="OWK43774.1"/>
    </source>
</evidence>
<evidence type="ECO:0000256" key="1">
    <source>
        <dbReference type="ARBA" id="ARBA00004196"/>
    </source>
</evidence>
<feature type="chain" id="PRO_5012240119" evidence="3">
    <location>
        <begin position="23"/>
        <end position="371"/>
    </location>
</feature>
<feature type="domain" description="Multidrug resistance protein MdtA-like beta-barrel" evidence="5">
    <location>
        <begin position="196"/>
        <end position="278"/>
    </location>
</feature>
<dbReference type="InterPro" id="IPR058625">
    <property type="entry name" value="MdtA-like_BSH"/>
</dbReference>
<keyword evidence="8" id="KW-1185">Reference proteome</keyword>
<comment type="caution">
    <text evidence="7">The sequence shown here is derived from an EMBL/GenBank/DDBJ whole genome shotgun (WGS) entry which is preliminary data.</text>
</comment>
<evidence type="ECO:0000256" key="2">
    <source>
        <dbReference type="ARBA" id="ARBA00009477"/>
    </source>
</evidence>
<gene>
    <name evidence="7" type="ORF">FRUB_03373</name>
</gene>
<dbReference type="SUPFAM" id="SSF111369">
    <property type="entry name" value="HlyD-like secretion proteins"/>
    <property type="match status" value="1"/>
</dbReference>
<accession>A0A225DW36</accession>
<evidence type="ECO:0000259" key="5">
    <source>
        <dbReference type="Pfam" id="PF25944"/>
    </source>
</evidence>
<comment type="similarity">
    <text evidence="2">Belongs to the membrane fusion protein (MFP) (TC 8.A.1) family.</text>
</comment>
<dbReference type="InterPro" id="IPR058626">
    <property type="entry name" value="MdtA-like_b-barrel"/>
</dbReference>
<dbReference type="Gene3D" id="2.40.30.170">
    <property type="match status" value="1"/>
</dbReference>
<dbReference type="AlphaFoldDB" id="A0A225DW36"/>
<feature type="signal peptide" evidence="3">
    <location>
        <begin position="1"/>
        <end position="22"/>
    </location>
</feature>
<dbReference type="GO" id="GO:0022857">
    <property type="term" value="F:transmembrane transporter activity"/>
    <property type="evidence" value="ECO:0007669"/>
    <property type="project" value="InterPro"/>
</dbReference>
<name>A0A225DW36_9BACT</name>
<dbReference type="OrthoDB" id="9816569at2"/>
<dbReference type="Pfam" id="PF25917">
    <property type="entry name" value="BSH_RND"/>
    <property type="match status" value="1"/>
</dbReference>
<feature type="domain" description="Multidrug resistance protein MdtA-like barrel-sandwich hybrid" evidence="4">
    <location>
        <begin position="63"/>
        <end position="184"/>
    </location>
</feature>
<dbReference type="Gene3D" id="1.10.287.470">
    <property type="entry name" value="Helix hairpin bin"/>
    <property type="match status" value="1"/>
</dbReference>
<dbReference type="GO" id="GO:0005886">
    <property type="term" value="C:plasma membrane"/>
    <property type="evidence" value="ECO:0007669"/>
    <property type="project" value="TreeGrafter"/>
</dbReference>
<evidence type="ECO:0000313" key="8">
    <source>
        <dbReference type="Proteomes" id="UP000214646"/>
    </source>
</evidence>
<evidence type="ECO:0000259" key="4">
    <source>
        <dbReference type="Pfam" id="PF25917"/>
    </source>
</evidence>
<reference evidence="8" key="1">
    <citation type="submission" date="2017-06" db="EMBL/GenBank/DDBJ databases">
        <title>Genome analysis of Fimbriiglobus ruber SP5, the first member of the order Planctomycetales with confirmed chitinolytic capability.</title>
        <authorList>
            <person name="Ravin N.V."/>
            <person name="Rakitin A.L."/>
            <person name="Ivanova A.A."/>
            <person name="Beletsky A.V."/>
            <person name="Kulichevskaya I.S."/>
            <person name="Mardanov A.V."/>
            <person name="Dedysh S.N."/>
        </authorList>
    </citation>
    <scope>NUCLEOTIDE SEQUENCE [LARGE SCALE GENOMIC DNA]</scope>
    <source>
        <strain evidence="8">SP5</strain>
    </source>
</reference>
<comment type="subcellular location">
    <subcellularLocation>
        <location evidence="1">Cell envelope</location>
    </subcellularLocation>
</comment>
<feature type="domain" description="Multidrug resistance protein MdtA-like C-terminal permuted SH3" evidence="6">
    <location>
        <begin position="283"/>
        <end position="342"/>
    </location>
</feature>
<dbReference type="RefSeq" id="WP_088254584.1">
    <property type="nucleotide sequence ID" value="NZ_NIDE01000004.1"/>
</dbReference>
<dbReference type="InterPro" id="IPR006143">
    <property type="entry name" value="RND_pump_MFP"/>
</dbReference>
<proteinExistence type="inferred from homology"/>
<dbReference type="GO" id="GO:0046677">
    <property type="term" value="P:response to antibiotic"/>
    <property type="evidence" value="ECO:0007669"/>
    <property type="project" value="TreeGrafter"/>
</dbReference>
<dbReference type="PANTHER" id="PTHR30158">
    <property type="entry name" value="ACRA/E-RELATED COMPONENT OF DRUG EFFLUX TRANSPORTER"/>
    <property type="match status" value="1"/>
</dbReference>
<dbReference type="Gene3D" id="2.40.420.20">
    <property type="match status" value="1"/>
</dbReference>
<dbReference type="NCBIfam" id="TIGR01730">
    <property type="entry name" value="RND_mfp"/>
    <property type="match status" value="1"/>
</dbReference>
<dbReference type="InterPro" id="IPR058627">
    <property type="entry name" value="MdtA-like_C"/>
</dbReference>
<keyword evidence="3" id="KW-0732">Signal</keyword>
<sequence>MKVSPILAITVALISLSLPACGNTHAQEKESHEEQQKIVLTSPLEKDVTITQKYVCQIRSQRYIEIRALQDGYLEAITVKEGQAVKQGDVIFKIKPILYEARLNAERAEATLALLEFQNAEKLFNSVPPVISYREVLLAQAKLDKANAKADLAAAELAFTIVKAPFDGIIDRLQQMQGSLVEKKDVLTTLSDNSVMWVYYNVPEARYLEYMANMSQHHEDQRIELVLADGSEFKNAPSKVVTVEGKFNNETGNIPFRADFPNPDRLLRHGQTGNVLIHRTLKDAIVIPQRATYEILDKRYVYVVGKDNKVHSRPIVVDHEMDDIFVIKKGLDANDKIVLEGVRQVHDGSVLENSEFRKPEEALSGQKFHAE</sequence>
<dbReference type="EMBL" id="NIDE01000004">
    <property type="protein sequence ID" value="OWK43774.1"/>
    <property type="molecule type" value="Genomic_DNA"/>
</dbReference>
<dbReference type="Pfam" id="PF25944">
    <property type="entry name" value="Beta-barrel_RND"/>
    <property type="match status" value="1"/>
</dbReference>
<dbReference type="Gene3D" id="2.40.50.100">
    <property type="match status" value="1"/>
</dbReference>
<dbReference type="Proteomes" id="UP000214646">
    <property type="component" value="Unassembled WGS sequence"/>
</dbReference>
<evidence type="ECO:0000256" key="3">
    <source>
        <dbReference type="SAM" id="SignalP"/>
    </source>
</evidence>
<dbReference type="Pfam" id="PF25967">
    <property type="entry name" value="RND-MFP_C"/>
    <property type="match status" value="1"/>
</dbReference>
<evidence type="ECO:0000259" key="6">
    <source>
        <dbReference type="Pfam" id="PF25967"/>
    </source>
</evidence>
<dbReference type="PANTHER" id="PTHR30158:SF23">
    <property type="entry name" value="MULTIDRUG RESISTANCE PROTEIN MEXA"/>
    <property type="match status" value="1"/>
</dbReference>